<reference evidence="7 8" key="1">
    <citation type="journal article" date="2018" name="Front. Microbiol.">
        <title>Genome-Wide Analysis of Corynespora cassiicola Leaf Fall Disease Putative Effectors.</title>
        <authorList>
            <person name="Lopez D."/>
            <person name="Ribeiro S."/>
            <person name="Label P."/>
            <person name="Fumanal B."/>
            <person name="Venisse J.S."/>
            <person name="Kohler A."/>
            <person name="de Oliveira R.R."/>
            <person name="Labutti K."/>
            <person name="Lipzen A."/>
            <person name="Lail K."/>
            <person name="Bauer D."/>
            <person name="Ohm R.A."/>
            <person name="Barry K.W."/>
            <person name="Spatafora J."/>
            <person name="Grigoriev I.V."/>
            <person name="Martin F.M."/>
            <person name="Pujade-Renaud V."/>
        </authorList>
    </citation>
    <scope>NUCLEOTIDE SEQUENCE [LARGE SCALE GENOMIC DNA]</scope>
    <source>
        <strain evidence="7 8">Philippines</strain>
    </source>
</reference>
<dbReference type="InterPro" id="IPR051651">
    <property type="entry name" value="DMTF1_DNA-bind_reg"/>
</dbReference>
<evidence type="ECO:0000313" key="7">
    <source>
        <dbReference type="EMBL" id="PSN61352.1"/>
    </source>
</evidence>
<comment type="subcellular location">
    <subcellularLocation>
        <location evidence="1">Nucleus</location>
    </subcellularLocation>
</comment>
<accession>A0A2T2N7B8</accession>
<evidence type="ECO:0008006" key="9">
    <source>
        <dbReference type="Google" id="ProtNLM"/>
    </source>
</evidence>
<keyword evidence="3" id="KW-0539">Nucleus</keyword>
<evidence type="ECO:0000256" key="3">
    <source>
        <dbReference type="ARBA" id="ARBA00023242"/>
    </source>
</evidence>
<dbReference type="STRING" id="1448308.A0A2T2N7B8"/>
<feature type="region of interest" description="Disordered" evidence="4">
    <location>
        <begin position="1"/>
        <end position="109"/>
    </location>
</feature>
<organism evidence="7 8">
    <name type="scientific">Corynespora cassiicola Philippines</name>
    <dbReference type="NCBI Taxonomy" id="1448308"/>
    <lineage>
        <taxon>Eukaryota</taxon>
        <taxon>Fungi</taxon>
        <taxon>Dikarya</taxon>
        <taxon>Ascomycota</taxon>
        <taxon>Pezizomycotina</taxon>
        <taxon>Dothideomycetes</taxon>
        <taxon>Pleosporomycetidae</taxon>
        <taxon>Pleosporales</taxon>
        <taxon>Corynesporascaceae</taxon>
        <taxon>Corynespora</taxon>
    </lineage>
</organism>
<feature type="compositionally biased region" description="Basic and acidic residues" evidence="4">
    <location>
        <begin position="57"/>
        <end position="73"/>
    </location>
</feature>
<dbReference type="Gene3D" id="1.10.10.60">
    <property type="entry name" value="Homeodomain-like"/>
    <property type="match status" value="2"/>
</dbReference>
<gene>
    <name evidence="7" type="ORF">BS50DRAFT_592841</name>
</gene>
<feature type="compositionally biased region" description="Pro residues" evidence="4">
    <location>
        <begin position="1"/>
        <end position="12"/>
    </location>
</feature>
<feature type="compositionally biased region" description="Basic residues" evidence="4">
    <location>
        <begin position="46"/>
        <end position="56"/>
    </location>
</feature>
<evidence type="ECO:0000256" key="4">
    <source>
        <dbReference type="SAM" id="MobiDB-lite"/>
    </source>
</evidence>
<dbReference type="InterPro" id="IPR001005">
    <property type="entry name" value="SANT/Myb"/>
</dbReference>
<dbReference type="GO" id="GO:0005634">
    <property type="term" value="C:nucleus"/>
    <property type="evidence" value="ECO:0007669"/>
    <property type="project" value="UniProtKB-SubCell"/>
</dbReference>
<keyword evidence="2" id="KW-0238">DNA-binding</keyword>
<dbReference type="PROSITE" id="PS51294">
    <property type="entry name" value="HTH_MYB"/>
    <property type="match status" value="1"/>
</dbReference>
<dbReference type="InterPro" id="IPR017930">
    <property type="entry name" value="Myb_dom"/>
</dbReference>
<evidence type="ECO:0000256" key="2">
    <source>
        <dbReference type="ARBA" id="ARBA00023125"/>
    </source>
</evidence>
<dbReference type="GO" id="GO:0000976">
    <property type="term" value="F:transcription cis-regulatory region binding"/>
    <property type="evidence" value="ECO:0007669"/>
    <property type="project" value="TreeGrafter"/>
</dbReference>
<evidence type="ECO:0000313" key="8">
    <source>
        <dbReference type="Proteomes" id="UP000240883"/>
    </source>
</evidence>
<dbReference type="SUPFAM" id="SSF46689">
    <property type="entry name" value="Homeodomain-like"/>
    <property type="match status" value="2"/>
</dbReference>
<feature type="compositionally biased region" description="Low complexity" evidence="4">
    <location>
        <begin position="16"/>
        <end position="26"/>
    </location>
</feature>
<feature type="domain" description="HTH myb-type" evidence="6">
    <location>
        <begin position="232"/>
        <end position="280"/>
    </location>
</feature>
<dbReference type="OrthoDB" id="39591at2759"/>
<dbReference type="PROSITE" id="PS50090">
    <property type="entry name" value="MYB_LIKE"/>
    <property type="match status" value="2"/>
</dbReference>
<evidence type="ECO:0000259" key="5">
    <source>
        <dbReference type="PROSITE" id="PS50090"/>
    </source>
</evidence>
<feature type="domain" description="Myb-like" evidence="5">
    <location>
        <begin position="279"/>
        <end position="350"/>
    </location>
</feature>
<evidence type="ECO:0000259" key="6">
    <source>
        <dbReference type="PROSITE" id="PS51294"/>
    </source>
</evidence>
<protein>
    <recommendedName>
        <fullName evidence="9">DNA-binding protein REB1</fullName>
    </recommendedName>
</protein>
<dbReference type="AlphaFoldDB" id="A0A2T2N7B8"/>
<dbReference type="PANTHER" id="PTHR46380:SF2">
    <property type="entry name" value="CYCLIN-D-BINDING MYB-LIKE TRANSCRIPTION FACTOR 1"/>
    <property type="match status" value="1"/>
</dbReference>
<evidence type="ECO:0000256" key="1">
    <source>
        <dbReference type="ARBA" id="ARBA00004123"/>
    </source>
</evidence>
<dbReference type="EMBL" id="KZ678144">
    <property type="protein sequence ID" value="PSN61352.1"/>
    <property type="molecule type" value="Genomic_DNA"/>
</dbReference>
<name>A0A2T2N7B8_CORCC</name>
<dbReference type="InterPro" id="IPR009057">
    <property type="entry name" value="Homeodomain-like_sf"/>
</dbReference>
<dbReference type="PANTHER" id="PTHR46380">
    <property type="entry name" value="CYCLIN-D-BINDING MYB-LIKE TRANSCRIPTION FACTOR 1"/>
    <property type="match status" value="1"/>
</dbReference>
<dbReference type="Proteomes" id="UP000240883">
    <property type="component" value="Unassembled WGS sequence"/>
</dbReference>
<proteinExistence type="predicted"/>
<sequence>MAMLASPPPSHDPVPAATATATAAATSSKRGRDELPTDQEQDDSRRRKKQKKKRRKPDAEQGKEITIKIEGHEGVNFPPGQPIQEESRQMPNASPSRVPSEPPDNPSIARRKRQDLASDNLTPAEVELANSRTLQHPPDVRDAGEFTNDEAEMIRRQLRDIQDHHSLDVDRLVGIIQFSLVNNKDYGHSSDQEELKDLSSQLWNCLYETLPSRKKTAINRWVRRRYTHVTGGPWSEEEDRLLEKLHEEHDSKWKLISDILGTRTPENCRDRWRNYLQHGNQQKFRRFSEEEELRLQEAIERVLRSDIKARKEAGLLSNDWTSASIDWNAVATQMGSRSRLQCLQKWKALQKSKVYKDVAEMDWNDKIAIVKCIALQWRKYSIESWAEVNWEAIRMPWRVDDLKAVVQELADDVEEKETFDETLRAVGELIRRRTRRETSE</sequence>
<dbReference type="CDD" id="cd00167">
    <property type="entry name" value="SANT"/>
    <property type="match status" value="2"/>
</dbReference>
<dbReference type="GO" id="GO:0003700">
    <property type="term" value="F:DNA-binding transcription factor activity"/>
    <property type="evidence" value="ECO:0007669"/>
    <property type="project" value="TreeGrafter"/>
</dbReference>
<dbReference type="SMART" id="SM00717">
    <property type="entry name" value="SANT"/>
    <property type="match status" value="2"/>
</dbReference>
<dbReference type="Pfam" id="PF00249">
    <property type="entry name" value="Myb_DNA-binding"/>
    <property type="match status" value="1"/>
</dbReference>
<keyword evidence="8" id="KW-1185">Reference proteome</keyword>
<feature type="domain" description="Myb-like" evidence="5">
    <location>
        <begin position="226"/>
        <end position="276"/>
    </location>
</feature>